<dbReference type="EMBL" id="LOBP01000057">
    <property type="protein sequence ID" value="KYN90450.1"/>
    <property type="molecule type" value="Genomic_DNA"/>
</dbReference>
<evidence type="ECO:0000313" key="3">
    <source>
        <dbReference type="EMBL" id="KYN85797.1"/>
    </source>
</evidence>
<name>A0A151KV47_9VIBR</name>
<keyword evidence="7" id="KW-1185">Reference proteome</keyword>
<evidence type="ECO:0000313" key="2">
    <source>
        <dbReference type="EMBL" id="KYN25531.1"/>
    </source>
</evidence>
<dbReference type="PANTHER" id="PTHR40398">
    <property type="entry name" value="PTS SYSTEM GLUCITOL/SORBITOL-SPECIFIC EIIA COMPONENT"/>
    <property type="match status" value="1"/>
</dbReference>
<evidence type="ECO:0000313" key="5">
    <source>
        <dbReference type="Proteomes" id="UP000075346"/>
    </source>
</evidence>
<dbReference type="GO" id="GO:0009401">
    <property type="term" value="P:phosphoenolpyruvate-dependent sugar phosphotransferase system"/>
    <property type="evidence" value="ECO:0007669"/>
    <property type="project" value="InterPro"/>
</dbReference>
<dbReference type="GO" id="GO:0005737">
    <property type="term" value="C:cytoplasm"/>
    <property type="evidence" value="ECO:0007669"/>
    <property type="project" value="InterPro"/>
</dbReference>
<dbReference type="PROSITE" id="PS51097">
    <property type="entry name" value="PTS_EIIA_TYPE_5"/>
    <property type="match status" value="1"/>
</dbReference>
<evidence type="ECO:0000313" key="4">
    <source>
        <dbReference type="EMBL" id="KYN90450.1"/>
    </source>
</evidence>
<dbReference type="PANTHER" id="PTHR40398:SF1">
    <property type="entry name" value="PTS SYSTEM GLUCITOL_SORBITOL-SPECIFIC EIIA COMPONENT"/>
    <property type="match status" value="1"/>
</dbReference>
<reference evidence="6 7" key="1">
    <citation type="submission" date="2015-12" db="EMBL/GenBank/DDBJ databases">
        <authorList>
            <person name="Tarr C.L."/>
            <person name="Gladney L.M."/>
        </authorList>
    </citation>
    <scope>NUCLEOTIDE SEQUENCE</scope>
    <source>
        <strain evidence="4 7">1048-83</strain>
        <strain evidence="3">2538-88</strain>
        <strain evidence="6">2756-81</strain>
    </source>
</reference>
<accession>A0A151JIB1</accession>
<evidence type="ECO:0000256" key="1">
    <source>
        <dbReference type="PROSITE-ProRule" id="PRU00420"/>
    </source>
</evidence>
<dbReference type="SUPFAM" id="SSF141530">
    <property type="entry name" value="PTSIIA/GutA-like"/>
    <property type="match status" value="1"/>
</dbReference>
<dbReference type="InterPro" id="IPR004716">
    <property type="entry name" value="PTS_IIA_glucitol/sorbitol-sp"/>
</dbReference>
<organism evidence="3 5">
    <name type="scientific">Vibrio cidicii</name>
    <dbReference type="NCBI Taxonomy" id="1763883"/>
    <lineage>
        <taxon>Bacteria</taxon>
        <taxon>Pseudomonadati</taxon>
        <taxon>Pseudomonadota</taxon>
        <taxon>Gammaproteobacteria</taxon>
        <taxon>Vibrionales</taxon>
        <taxon>Vibrionaceae</taxon>
        <taxon>Vibrio</taxon>
    </lineage>
</organism>
<dbReference type="GO" id="GO:0008982">
    <property type="term" value="F:protein-N(PI)-phosphohistidine-sugar phosphotransferase activity"/>
    <property type="evidence" value="ECO:0007669"/>
    <property type="project" value="InterPro"/>
</dbReference>
<proteinExistence type="predicted"/>
<comment type="caution">
    <text evidence="3">The sequence shown here is derived from an EMBL/GenBank/DDBJ whole genome shotgun (WGS) entry which is preliminary data.</text>
</comment>
<dbReference type="InterPro" id="IPR036665">
    <property type="entry name" value="PTS_IIA_glucitol/sorbitol_sf"/>
</dbReference>
<dbReference type="RefSeq" id="WP_061897587.1">
    <property type="nucleotide sequence ID" value="NZ_CAXYEW010000016.1"/>
</dbReference>
<dbReference type="EMBL" id="LOMK01000001">
    <property type="protein sequence ID" value="KYN25531.1"/>
    <property type="molecule type" value="Genomic_DNA"/>
</dbReference>
<dbReference type="AlphaFoldDB" id="A0A151KV47"/>
<dbReference type="Proteomes" id="UP000075349">
    <property type="component" value="Unassembled WGS sequence"/>
</dbReference>
<dbReference type="Pfam" id="PF03829">
    <property type="entry name" value="PTSIIA_gutA"/>
    <property type="match status" value="1"/>
</dbReference>
<dbReference type="Gene3D" id="2.40.33.40">
    <property type="entry name" value="Phosphotransferase system, glucitol/sorbitol-specific IIA component"/>
    <property type="match status" value="1"/>
</dbReference>
<feature type="modified residue" description="Phosphohistidine; by HPr" evidence="1">
    <location>
        <position position="43"/>
    </location>
</feature>
<protein>
    <submittedName>
        <fullName evidence="3">PTS glucitol/sorbitol transporter subunit IIA</fullName>
    </submittedName>
</protein>
<dbReference type="Proteomes" id="UP000075609">
    <property type="component" value="Unassembled WGS sequence"/>
</dbReference>
<sequence>MSPLYQVKIESIGEFANSALEDDMMIIFSNVAPVDAAEYCFIHNHDALKGDIKPGGVLKLGVQQYPITAVGEVVNQNLAELGHITIRFDALAEAEYPGCLHVNGARPQQVRCGDEIVFLN</sequence>
<dbReference type="EMBL" id="LOBR01000064">
    <property type="protein sequence ID" value="KYN85797.1"/>
    <property type="molecule type" value="Genomic_DNA"/>
</dbReference>
<accession>A0A151KV47</accession>
<dbReference type="GO" id="GO:0016301">
    <property type="term" value="F:kinase activity"/>
    <property type="evidence" value="ECO:0007669"/>
    <property type="project" value="TreeGrafter"/>
</dbReference>
<dbReference type="Proteomes" id="UP000075346">
    <property type="component" value="Unassembled WGS sequence"/>
</dbReference>
<evidence type="ECO:0000313" key="7">
    <source>
        <dbReference type="Proteomes" id="UP000075609"/>
    </source>
</evidence>
<reference evidence="2 5" key="2">
    <citation type="submission" date="2015-12" db="EMBL/GenBank/DDBJ databases">
        <authorList>
            <person name="Shamseldin A."/>
            <person name="Moawad H."/>
            <person name="Abd El-Rahim W.M."/>
            <person name="Sadowsky M.J."/>
        </authorList>
    </citation>
    <scope>NUCLEOTIDE SEQUENCE [LARGE SCALE GENOMIC DNA]</scope>
    <source>
        <strain evidence="5">2538-88</strain>
        <strain evidence="2">2756-81</strain>
    </source>
</reference>
<gene>
    <name evidence="4" type="ORF">ATY35_10190</name>
    <name evidence="3" type="ORF">ATY37_00250</name>
    <name evidence="2" type="ORF">AUQ44_08505</name>
</gene>
<evidence type="ECO:0000313" key="6">
    <source>
        <dbReference type="Proteomes" id="UP000075349"/>
    </source>
</evidence>